<dbReference type="InterPro" id="IPR003423">
    <property type="entry name" value="OMP_efflux"/>
</dbReference>
<evidence type="ECO:0000256" key="7">
    <source>
        <dbReference type="ARBA" id="ARBA00023237"/>
    </source>
</evidence>
<gene>
    <name evidence="11" type="primary">tolC</name>
    <name evidence="11" type="ORF">NCTC10717_01659</name>
</gene>
<dbReference type="InterPro" id="IPR051906">
    <property type="entry name" value="TolC-like"/>
</dbReference>
<dbReference type="GO" id="GO:0015562">
    <property type="term" value="F:efflux transmembrane transporter activity"/>
    <property type="evidence" value="ECO:0007669"/>
    <property type="project" value="InterPro"/>
</dbReference>
<proteinExistence type="inferred from homology"/>
<evidence type="ECO:0000256" key="1">
    <source>
        <dbReference type="ARBA" id="ARBA00004442"/>
    </source>
</evidence>
<evidence type="ECO:0000256" key="9">
    <source>
        <dbReference type="SAM" id="MobiDB-lite"/>
    </source>
</evidence>
<accession>A0A380N267</accession>
<evidence type="ECO:0000313" key="11">
    <source>
        <dbReference type="EMBL" id="SUO97867.1"/>
    </source>
</evidence>
<dbReference type="OrthoDB" id="9813458at2"/>
<evidence type="ECO:0000256" key="6">
    <source>
        <dbReference type="ARBA" id="ARBA00023136"/>
    </source>
</evidence>
<dbReference type="Pfam" id="PF02321">
    <property type="entry name" value="OEP"/>
    <property type="match status" value="2"/>
</dbReference>
<evidence type="ECO:0000256" key="3">
    <source>
        <dbReference type="ARBA" id="ARBA00022448"/>
    </source>
</evidence>
<feature type="coiled-coil region" evidence="8">
    <location>
        <begin position="195"/>
        <end position="222"/>
    </location>
</feature>
<feature type="chain" id="PRO_5016988195" evidence="10">
    <location>
        <begin position="28"/>
        <end position="495"/>
    </location>
</feature>
<evidence type="ECO:0000256" key="8">
    <source>
        <dbReference type="SAM" id="Coils"/>
    </source>
</evidence>
<evidence type="ECO:0000256" key="5">
    <source>
        <dbReference type="ARBA" id="ARBA00022692"/>
    </source>
</evidence>
<dbReference type="Proteomes" id="UP000254575">
    <property type="component" value="Unassembled WGS sequence"/>
</dbReference>
<keyword evidence="3" id="KW-0813">Transport</keyword>
<feature type="region of interest" description="Disordered" evidence="9">
    <location>
        <begin position="31"/>
        <end position="74"/>
    </location>
</feature>
<comment type="similarity">
    <text evidence="2">Belongs to the outer membrane factor (OMF) (TC 1.B.17) family.</text>
</comment>
<sequence length="495" mass="55303">MTRNNHYCRLLIAAIPLLTLTACVQNALQQPSSNTLAPTQDSRKAAEHTAYAVPSPPSLHTDKPNEFSQTGELPISRTEKTSFSLIEAWRAAQQYAATHHAAEYARDAAQEPQNQAKAQLLPHISANANYSDRAQDAYDKYRTHGWNIQLVQPLYDKAHWAQYQAEKITAQLGEAQLQCSDDDLMLEVAKAYFEVLAAQEKLKSLAEEKTAYQAQIQQTQGNFQLGQGTILDTYEAQANYDAAVAKIIKTQTDLTSAQNKLAAYTGHNATRLTPIKTGHLPDLSSRYTENDWIDMALANSNTLRNKQLEIDKSQADEAVAKSGHYPQVSLTAGYQDNHNNIGYTNGSNNNTRNKGTYVGIQFTLPLYSGGETSSKIRQQEALVKQKQAEYRAEKEQLILNVKQQYTALQGWKAQIAAQEKLLATNQAKLKATKLGNQYGMSYPLEILQAEKDRANAAEQLQEAKYQYITTWITLLQLSGLIRQETQINALKMLFE</sequence>
<feature type="signal peptide" evidence="10">
    <location>
        <begin position="1"/>
        <end position="27"/>
    </location>
</feature>
<dbReference type="EMBL" id="UHIA01000004">
    <property type="protein sequence ID" value="SUO97867.1"/>
    <property type="molecule type" value="Genomic_DNA"/>
</dbReference>
<keyword evidence="8" id="KW-0175">Coiled coil</keyword>
<dbReference type="PANTHER" id="PTHR30026">
    <property type="entry name" value="OUTER MEMBRANE PROTEIN TOLC"/>
    <property type="match status" value="1"/>
</dbReference>
<evidence type="ECO:0000313" key="12">
    <source>
        <dbReference type="Proteomes" id="UP000254575"/>
    </source>
</evidence>
<organism evidence="11 12">
    <name type="scientific">Suttonella indologenes</name>
    <dbReference type="NCBI Taxonomy" id="13276"/>
    <lineage>
        <taxon>Bacteria</taxon>
        <taxon>Pseudomonadati</taxon>
        <taxon>Pseudomonadota</taxon>
        <taxon>Gammaproteobacteria</taxon>
        <taxon>Cardiobacteriales</taxon>
        <taxon>Cardiobacteriaceae</taxon>
        <taxon>Suttonella</taxon>
    </lineage>
</organism>
<evidence type="ECO:0000256" key="4">
    <source>
        <dbReference type="ARBA" id="ARBA00022452"/>
    </source>
</evidence>
<keyword evidence="10" id="KW-0732">Signal</keyword>
<keyword evidence="4" id="KW-1134">Transmembrane beta strand</keyword>
<reference evidence="11 12" key="1">
    <citation type="submission" date="2018-06" db="EMBL/GenBank/DDBJ databases">
        <authorList>
            <consortium name="Pathogen Informatics"/>
            <person name="Doyle S."/>
        </authorList>
    </citation>
    <scope>NUCLEOTIDE SEQUENCE [LARGE SCALE GENOMIC DNA]</scope>
    <source>
        <strain evidence="11 12">NCTC10717</strain>
    </source>
</reference>
<dbReference type="PANTHER" id="PTHR30026:SF20">
    <property type="entry name" value="OUTER MEMBRANE PROTEIN TOLC"/>
    <property type="match status" value="1"/>
</dbReference>
<evidence type="ECO:0000256" key="2">
    <source>
        <dbReference type="ARBA" id="ARBA00007613"/>
    </source>
</evidence>
<dbReference type="GO" id="GO:1990281">
    <property type="term" value="C:efflux pump complex"/>
    <property type="evidence" value="ECO:0007669"/>
    <property type="project" value="TreeGrafter"/>
</dbReference>
<keyword evidence="12" id="KW-1185">Reference proteome</keyword>
<feature type="compositionally biased region" description="Polar residues" evidence="9">
    <location>
        <begin position="31"/>
        <end position="40"/>
    </location>
</feature>
<keyword evidence="5" id="KW-0812">Transmembrane</keyword>
<keyword evidence="6" id="KW-0472">Membrane</keyword>
<dbReference type="GO" id="GO:0009279">
    <property type="term" value="C:cell outer membrane"/>
    <property type="evidence" value="ECO:0007669"/>
    <property type="project" value="UniProtKB-SubCell"/>
</dbReference>
<dbReference type="RefSeq" id="WP_115218812.1">
    <property type="nucleotide sequence ID" value="NZ_UHIA01000004.1"/>
</dbReference>
<keyword evidence="7" id="KW-0998">Cell outer membrane</keyword>
<dbReference type="AlphaFoldDB" id="A0A380N267"/>
<dbReference type="SUPFAM" id="SSF56954">
    <property type="entry name" value="Outer membrane efflux proteins (OEP)"/>
    <property type="match status" value="1"/>
</dbReference>
<protein>
    <submittedName>
        <fullName evidence="11">Outer membrane protein tolC</fullName>
    </submittedName>
</protein>
<dbReference type="GO" id="GO:0015288">
    <property type="term" value="F:porin activity"/>
    <property type="evidence" value="ECO:0007669"/>
    <property type="project" value="TreeGrafter"/>
</dbReference>
<name>A0A380N267_9GAMM</name>
<dbReference type="PROSITE" id="PS51257">
    <property type="entry name" value="PROKAR_LIPOPROTEIN"/>
    <property type="match status" value="1"/>
</dbReference>
<comment type="subcellular location">
    <subcellularLocation>
        <location evidence="1">Cell outer membrane</location>
    </subcellularLocation>
</comment>
<evidence type="ECO:0000256" key="10">
    <source>
        <dbReference type="SAM" id="SignalP"/>
    </source>
</evidence>
<dbReference type="Gene3D" id="1.20.1600.10">
    <property type="entry name" value="Outer membrane efflux proteins (OEP)"/>
    <property type="match status" value="1"/>
</dbReference>